<name>A0A4Q7N4E5_9BACT</name>
<keyword evidence="2" id="KW-1185">Reference proteome</keyword>
<evidence type="ECO:0000313" key="1">
    <source>
        <dbReference type="EMBL" id="RZS75874.1"/>
    </source>
</evidence>
<reference evidence="1 2" key="1">
    <citation type="submission" date="2019-02" db="EMBL/GenBank/DDBJ databases">
        <title>Genomic Encyclopedia of Type Strains, Phase IV (KMG-IV): sequencing the most valuable type-strain genomes for metagenomic binning, comparative biology and taxonomic classification.</title>
        <authorList>
            <person name="Goeker M."/>
        </authorList>
    </citation>
    <scope>NUCLEOTIDE SEQUENCE [LARGE SCALE GENOMIC DNA]</scope>
    <source>
        <strain evidence="1 2">DSM 18116</strain>
    </source>
</reference>
<dbReference type="SUPFAM" id="SSF52540">
    <property type="entry name" value="P-loop containing nucleoside triphosphate hydrolases"/>
    <property type="match status" value="1"/>
</dbReference>
<sequence>MQLHTAARKRVKLRLNIASPSGFGKTYGALLLAYGITGNWQKIAVIDTENDSASLYAHLGNFETVSLKPPFSPDRYIQAIRMCEEAGMEVIIIDSVTHVWKGQGGLLEYQNSLGGRYQDWAKATPLYQQWLNAILQSPCHVITTCRKKQAYNIITEGNKTKVEKAGLDDEIRDGYEYEMTLALEITNDQHMARASKDRTGLFSGKPEFIITSETGKKILNWCNEGIHSTDPGKSGFSDRINACKDIGELGRLYILHPEYQQEYHDHFSRRKKELQPLAAIAHLSTQNTYANGSSNI</sequence>
<dbReference type="AlphaFoldDB" id="A0A4Q7N4E5"/>
<gene>
    <name evidence="1" type="ORF">EV199_1749</name>
</gene>
<dbReference type="EMBL" id="SGXA01000001">
    <property type="protein sequence ID" value="RZS75874.1"/>
    <property type="molecule type" value="Genomic_DNA"/>
</dbReference>
<comment type="caution">
    <text evidence="1">The sequence shown here is derived from an EMBL/GenBank/DDBJ whole genome shotgun (WGS) entry which is preliminary data.</text>
</comment>
<dbReference type="InterPro" id="IPR027417">
    <property type="entry name" value="P-loop_NTPase"/>
</dbReference>
<dbReference type="Proteomes" id="UP000293874">
    <property type="component" value="Unassembled WGS sequence"/>
</dbReference>
<accession>A0A4Q7N4E5</accession>
<dbReference type="OrthoDB" id="1625426at2"/>
<dbReference type="RefSeq" id="WP_130540209.1">
    <property type="nucleotide sequence ID" value="NZ_CP042431.1"/>
</dbReference>
<dbReference type="Pfam" id="PF13479">
    <property type="entry name" value="AAA_24"/>
    <property type="match status" value="1"/>
</dbReference>
<evidence type="ECO:0000313" key="2">
    <source>
        <dbReference type="Proteomes" id="UP000293874"/>
    </source>
</evidence>
<dbReference type="Gene3D" id="3.40.50.300">
    <property type="entry name" value="P-loop containing nucleotide triphosphate hydrolases"/>
    <property type="match status" value="1"/>
</dbReference>
<proteinExistence type="predicted"/>
<organism evidence="1 2">
    <name type="scientific">Pseudobacter ginsenosidimutans</name>
    <dbReference type="NCBI Taxonomy" id="661488"/>
    <lineage>
        <taxon>Bacteria</taxon>
        <taxon>Pseudomonadati</taxon>
        <taxon>Bacteroidota</taxon>
        <taxon>Chitinophagia</taxon>
        <taxon>Chitinophagales</taxon>
        <taxon>Chitinophagaceae</taxon>
        <taxon>Pseudobacter</taxon>
    </lineage>
</organism>
<protein>
    <submittedName>
        <fullName evidence="1">Signal recognition particle subunit FFH/SRP54 (Srp54)</fullName>
    </submittedName>
</protein>